<feature type="domain" description="HTH cro/C1-type" evidence="1">
    <location>
        <begin position="1"/>
        <end position="46"/>
    </location>
</feature>
<dbReference type="Proteomes" id="UP000003250">
    <property type="component" value="Unassembled WGS sequence"/>
</dbReference>
<name>H0I0J0_9HYPH</name>
<dbReference type="PANTHER" id="PTHR35010:SF4">
    <property type="entry name" value="BLL5781 PROTEIN"/>
    <property type="match status" value="1"/>
</dbReference>
<gene>
    <name evidence="2" type="ORF">MAXJ12_29887</name>
</gene>
<dbReference type="PATRIC" id="fig|1107882.3.peg.5785"/>
<evidence type="ECO:0000313" key="3">
    <source>
        <dbReference type="Proteomes" id="UP000003250"/>
    </source>
</evidence>
<reference evidence="2 3" key="1">
    <citation type="journal article" date="2012" name="J. Bacteriol.">
        <title>Draft Genome Sequence of Mesorhizobium alhagi CCNWXJ12-2T, a Novel Salt-Resistant Species Isolated from the Desert of Northwestern China.</title>
        <authorList>
            <person name="Zhou M."/>
            <person name="Chen W."/>
            <person name="Chen H."/>
            <person name="Wei G."/>
        </authorList>
    </citation>
    <scope>NUCLEOTIDE SEQUENCE [LARGE SCALE GENOMIC DNA]</scope>
    <source>
        <strain evidence="2 3">CCNWXJ12-2</strain>
    </source>
</reference>
<dbReference type="Gene3D" id="1.10.260.40">
    <property type="entry name" value="lambda repressor-like DNA-binding domains"/>
    <property type="match status" value="1"/>
</dbReference>
<dbReference type="PROSITE" id="PS50943">
    <property type="entry name" value="HTH_CROC1"/>
    <property type="match status" value="1"/>
</dbReference>
<dbReference type="SUPFAM" id="SSF47413">
    <property type="entry name" value="lambda repressor-like DNA-binding domains"/>
    <property type="match status" value="1"/>
</dbReference>
<dbReference type="EMBL" id="AHAM01000266">
    <property type="protein sequence ID" value="EHK53495.1"/>
    <property type="molecule type" value="Genomic_DNA"/>
</dbReference>
<dbReference type="InterPro" id="IPR041413">
    <property type="entry name" value="MLTR_LBD"/>
</dbReference>
<dbReference type="PANTHER" id="PTHR35010">
    <property type="entry name" value="BLL4672 PROTEIN-RELATED"/>
    <property type="match status" value="1"/>
</dbReference>
<organism evidence="2 3">
    <name type="scientific">Mesorhizobium alhagi CCNWXJ12-2</name>
    <dbReference type="NCBI Taxonomy" id="1107882"/>
    <lineage>
        <taxon>Bacteria</taxon>
        <taxon>Pseudomonadati</taxon>
        <taxon>Pseudomonadota</taxon>
        <taxon>Alphaproteobacteria</taxon>
        <taxon>Hyphomicrobiales</taxon>
        <taxon>Phyllobacteriaceae</taxon>
        <taxon>Allomesorhizobium</taxon>
    </lineage>
</organism>
<accession>H0I0J0</accession>
<sequence length="298" mass="32289">MSQLDLASEAEISQGHLSFVESGRAAPSREMVLHLAEQLDIPLRQRNQLLLAAGYAPSFNERPLEDPSLAPAMKAVNLVLKGHEPYPAIAVDRHWNLIAGNASIGPFLEDIAEQSLLAPPVNVLRLSLHPGGLAPRILDLNEWRAHLIERLKRQNDAVADPVLAELEKELLSYPGAPRTGRPPQPDPMAIAHPLRIRQGGAILSFISTITVFGTPLDVTLSELAIESFFPADEENGSGASQLGCEVTRFSHPCGGVTLRAAPRFKPSRCSRQMMKRPAATTIAPPTSVWMVGISPKAK</sequence>
<protein>
    <recommendedName>
        <fullName evidence="1">HTH cro/C1-type domain-containing protein</fullName>
    </recommendedName>
</protein>
<evidence type="ECO:0000313" key="2">
    <source>
        <dbReference type="EMBL" id="EHK53495.1"/>
    </source>
</evidence>
<dbReference type="Pfam" id="PF01381">
    <property type="entry name" value="HTH_3"/>
    <property type="match status" value="1"/>
</dbReference>
<dbReference type="InterPro" id="IPR001387">
    <property type="entry name" value="Cro/C1-type_HTH"/>
</dbReference>
<dbReference type="CDD" id="cd00093">
    <property type="entry name" value="HTH_XRE"/>
    <property type="match status" value="1"/>
</dbReference>
<dbReference type="Gene3D" id="3.30.450.180">
    <property type="match status" value="1"/>
</dbReference>
<proteinExistence type="predicted"/>
<evidence type="ECO:0000259" key="1">
    <source>
        <dbReference type="PROSITE" id="PS50943"/>
    </source>
</evidence>
<dbReference type="Pfam" id="PF17765">
    <property type="entry name" value="MLTR_LBD"/>
    <property type="match status" value="1"/>
</dbReference>
<dbReference type="GO" id="GO:0003677">
    <property type="term" value="F:DNA binding"/>
    <property type="evidence" value="ECO:0007669"/>
    <property type="project" value="InterPro"/>
</dbReference>
<dbReference type="AlphaFoldDB" id="H0I0J0"/>
<keyword evidence="3" id="KW-1185">Reference proteome</keyword>
<dbReference type="InterPro" id="IPR010982">
    <property type="entry name" value="Lambda_DNA-bd_dom_sf"/>
</dbReference>